<feature type="compositionally biased region" description="Acidic residues" evidence="2">
    <location>
        <begin position="648"/>
        <end position="695"/>
    </location>
</feature>
<dbReference type="EMBL" id="OV121142">
    <property type="protein sequence ID" value="CAH0549447.1"/>
    <property type="molecule type" value="Genomic_DNA"/>
</dbReference>
<feature type="compositionally biased region" description="Basic and acidic residues" evidence="2">
    <location>
        <begin position="426"/>
        <end position="435"/>
    </location>
</feature>
<feature type="compositionally biased region" description="Basic and acidic residues" evidence="2">
    <location>
        <begin position="163"/>
        <end position="189"/>
    </location>
</feature>
<feature type="coiled-coil region" evidence="1">
    <location>
        <begin position="722"/>
        <end position="749"/>
    </location>
</feature>
<keyword evidence="5" id="KW-1185">Reference proteome</keyword>
<feature type="region of interest" description="Disordered" evidence="2">
    <location>
        <begin position="132"/>
        <end position="275"/>
    </location>
</feature>
<evidence type="ECO:0000256" key="2">
    <source>
        <dbReference type="SAM" id="MobiDB-lite"/>
    </source>
</evidence>
<feature type="compositionally biased region" description="Basic and acidic residues" evidence="2">
    <location>
        <begin position="539"/>
        <end position="550"/>
    </location>
</feature>
<feature type="compositionally biased region" description="Polar residues" evidence="2">
    <location>
        <begin position="132"/>
        <end position="142"/>
    </location>
</feature>
<evidence type="ECO:0000313" key="5">
    <source>
        <dbReference type="Proteomes" id="UP001154078"/>
    </source>
</evidence>
<dbReference type="Pfam" id="PF02205">
    <property type="entry name" value="WH2"/>
    <property type="match status" value="1"/>
</dbReference>
<dbReference type="AlphaFoldDB" id="A0A9P0AX56"/>
<dbReference type="InterPro" id="IPR003124">
    <property type="entry name" value="WH2_dom"/>
</dbReference>
<feature type="compositionally biased region" description="Polar residues" evidence="2">
    <location>
        <begin position="9"/>
        <end position="19"/>
    </location>
</feature>
<evidence type="ECO:0000313" key="4">
    <source>
        <dbReference type="EMBL" id="CAH0549447.1"/>
    </source>
</evidence>
<feature type="region of interest" description="Disordered" evidence="2">
    <location>
        <begin position="426"/>
        <end position="491"/>
    </location>
</feature>
<evidence type="ECO:0000256" key="1">
    <source>
        <dbReference type="SAM" id="Coils"/>
    </source>
</evidence>
<feature type="region of interest" description="Disordered" evidence="2">
    <location>
        <begin position="534"/>
        <end position="610"/>
    </location>
</feature>
<evidence type="ECO:0000259" key="3">
    <source>
        <dbReference type="PROSITE" id="PS51082"/>
    </source>
</evidence>
<feature type="compositionally biased region" description="Basic and acidic residues" evidence="2">
    <location>
        <begin position="600"/>
        <end position="610"/>
    </location>
</feature>
<feature type="compositionally biased region" description="Acidic residues" evidence="2">
    <location>
        <begin position="565"/>
        <end position="577"/>
    </location>
</feature>
<dbReference type="GO" id="GO:0003779">
    <property type="term" value="F:actin binding"/>
    <property type="evidence" value="ECO:0007669"/>
    <property type="project" value="InterPro"/>
</dbReference>
<proteinExistence type="predicted"/>
<feature type="compositionally biased region" description="Pro residues" evidence="2">
    <location>
        <begin position="230"/>
        <end position="241"/>
    </location>
</feature>
<sequence>MPSGKSEANGETGSTNPVRTTFRPPWVKEGPNPLPVPAQPWELKKTGRRDSGADATDNPLGVTLKKVQMPSKESTENGTVKDVTFEKPKLKPVPPKEISIPKKNKIPLPKLNSVTDATENNPILAGVQLRKTSIKNAEPQENGNKEPEFMKPKLKPVPVRETTPPKKEHKLQLPELKSVADRKLKDPPRKPSLIRLPTNDDDDLDKEVPATRNAVMRAESMRKMSMTNSPAPPPMPPPAPAMPGSENKKPLNNDQKKKLEQLRSRPKARPDWSSLLKDLEGTKKLKHVHCNDRSQPLLPEAKATDHFVFESEKDNCHNVLLKEIQFGVKLKKVKTNDRSKPVLEGLRKFRRQMTIEEQIQKSMSMASIPPEEFPVEEQDEMDDIDKVRDDLQSTKQMLALELRNKEAQIRENKMLMAKIQNLEAELEREKNKKSEGGGGGGGGGQADDKIIKSLKTEAEQAKKHSEELEKKYRESAEQLDGTKSQLEEIRRQNRELERKLMDAGSEKDQEYRDTYNTECYPNYSYLKYSSCVENDEDDSGKRISITDRKASMANGGDNSDLDFGSSEEEEESDGEETEEKKEKKAQKELKHLRNKLRNFKNKEDNAKKERIALREIIKRNQTAIKEEKKKFKQLQKEVDKMAALMKDAEEEEEEDEEEDKPEEEEEESSEEESSEEESDSEESDSEASESENEEAPAEKRKSNLEGRNNRHESILNALKKGNFLLKTNAERLQDELNKQKDATESLKLDLDSVLSELG</sequence>
<dbReference type="PROSITE" id="PS51082">
    <property type="entry name" value="WH2"/>
    <property type="match status" value="1"/>
</dbReference>
<protein>
    <recommendedName>
        <fullName evidence="3">WH2 domain-containing protein</fullName>
    </recommendedName>
</protein>
<feature type="region of interest" description="Disordered" evidence="2">
    <location>
        <begin position="640"/>
        <end position="713"/>
    </location>
</feature>
<reference evidence="4" key="1">
    <citation type="submission" date="2021-12" db="EMBL/GenBank/DDBJ databases">
        <authorList>
            <person name="King R."/>
        </authorList>
    </citation>
    <scope>NUCLEOTIDE SEQUENCE</scope>
</reference>
<feature type="compositionally biased region" description="Basic and acidic residues" evidence="2">
    <location>
        <begin position="246"/>
        <end position="263"/>
    </location>
</feature>
<feature type="compositionally biased region" description="Basic and acidic residues" evidence="2">
    <location>
        <begin position="578"/>
        <end position="591"/>
    </location>
</feature>
<feature type="compositionally biased region" description="Basic and acidic residues" evidence="2">
    <location>
        <begin position="42"/>
        <end position="52"/>
    </location>
</feature>
<gene>
    <name evidence="4" type="ORF">MELIAE_LOCUS2583</name>
</gene>
<feature type="domain" description="WH2" evidence="3">
    <location>
        <begin position="316"/>
        <end position="333"/>
    </location>
</feature>
<feature type="region of interest" description="Disordered" evidence="2">
    <location>
        <begin position="1"/>
        <end position="119"/>
    </location>
</feature>
<feature type="compositionally biased region" description="Basic and acidic residues" evidence="2">
    <location>
        <begin position="446"/>
        <end position="476"/>
    </location>
</feature>
<dbReference type="OrthoDB" id="6157464at2759"/>
<feature type="compositionally biased region" description="Basic and acidic residues" evidence="2">
    <location>
        <begin position="696"/>
        <end position="713"/>
    </location>
</feature>
<dbReference type="Proteomes" id="UP001154078">
    <property type="component" value="Chromosome 11"/>
</dbReference>
<name>A0A9P0AX56_BRAAE</name>
<feature type="compositionally biased region" description="Gly residues" evidence="2">
    <location>
        <begin position="436"/>
        <end position="445"/>
    </location>
</feature>
<keyword evidence="1" id="KW-0175">Coiled coil</keyword>
<accession>A0A9P0AX56</accession>
<organism evidence="4 5">
    <name type="scientific">Brassicogethes aeneus</name>
    <name type="common">Rape pollen beetle</name>
    <name type="synonym">Meligethes aeneus</name>
    <dbReference type="NCBI Taxonomy" id="1431903"/>
    <lineage>
        <taxon>Eukaryota</taxon>
        <taxon>Metazoa</taxon>
        <taxon>Ecdysozoa</taxon>
        <taxon>Arthropoda</taxon>
        <taxon>Hexapoda</taxon>
        <taxon>Insecta</taxon>
        <taxon>Pterygota</taxon>
        <taxon>Neoptera</taxon>
        <taxon>Endopterygota</taxon>
        <taxon>Coleoptera</taxon>
        <taxon>Polyphaga</taxon>
        <taxon>Cucujiformia</taxon>
        <taxon>Nitidulidae</taxon>
        <taxon>Meligethinae</taxon>
        <taxon>Brassicogethes</taxon>
    </lineage>
</organism>